<accession>A0ACA9S6Q9</accession>
<gene>
    <name evidence="1" type="ORF">RPERSI_LOCUS27629</name>
</gene>
<evidence type="ECO:0000313" key="2">
    <source>
        <dbReference type="Proteomes" id="UP000789920"/>
    </source>
</evidence>
<sequence>MTGRANNQDSVQTFDSDDENNILITEVVVPKNHANALKIITKGVSVG</sequence>
<name>A0ACA9S6Q9_9GLOM</name>
<feature type="non-terminal residue" evidence="1">
    <location>
        <position position="47"/>
    </location>
</feature>
<comment type="caution">
    <text evidence="1">The sequence shown here is derived from an EMBL/GenBank/DDBJ whole genome shotgun (WGS) entry which is preliminary data.</text>
</comment>
<evidence type="ECO:0000313" key="1">
    <source>
        <dbReference type="EMBL" id="CAG8829910.1"/>
    </source>
</evidence>
<keyword evidence="2" id="KW-1185">Reference proteome</keyword>
<reference evidence="1" key="1">
    <citation type="submission" date="2021-06" db="EMBL/GenBank/DDBJ databases">
        <authorList>
            <person name="Kallberg Y."/>
            <person name="Tangrot J."/>
            <person name="Rosling A."/>
        </authorList>
    </citation>
    <scope>NUCLEOTIDE SEQUENCE</scope>
    <source>
        <strain evidence="1">MA461A</strain>
    </source>
</reference>
<proteinExistence type="predicted"/>
<dbReference type="EMBL" id="CAJVQC010098140">
    <property type="protein sequence ID" value="CAG8829910.1"/>
    <property type="molecule type" value="Genomic_DNA"/>
</dbReference>
<dbReference type="Proteomes" id="UP000789920">
    <property type="component" value="Unassembled WGS sequence"/>
</dbReference>
<organism evidence="1 2">
    <name type="scientific">Racocetra persica</name>
    <dbReference type="NCBI Taxonomy" id="160502"/>
    <lineage>
        <taxon>Eukaryota</taxon>
        <taxon>Fungi</taxon>
        <taxon>Fungi incertae sedis</taxon>
        <taxon>Mucoromycota</taxon>
        <taxon>Glomeromycotina</taxon>
        <taxon>Glomeromycetes</taxon>
        <taxon>Diversisporales</taxon>
        <taxon>Gigasporaceae</taxon>
        <taxon>Racocetra</taxon>
    </lineage>
</organism>
<protein>
    <submittedName>
        <fullName evidence="1">33544_t:CDS:1</fullName>
    </submittedName>
</protein>